<dbReference type="CDD" id="cd17925">
    <property type="entry name" value="DEXDc_ComFA"/>
    <property type="match status" value="1"/>
</dbReference>
<evidence type="ECO:0000313" key="7">
    <source>
        <dbReference type="Proteomes" id="UP000789833"/>
    </source>
</evidence>
<dbReference type="Pfam" id="PF00270">
    <property type="entry name" value="DEAD"/>
    <property type="match status" value="1"/>
</dbReference>
<dbReference type="InterPro" id="IPR014001">
    <property type="entry name" value="Helicase_ATP-bd"/>
</dbReference>
<keyword evidence="7" id="KW-1185">Reference proteome</keyword>
<dbReference type="Proteomes" id="UP000789833">
    <property type="component" value="Unassembled WGS sequence"/>
</dbReference>
<organism evidence="6 7">
    <name type="scientific">Sutcliffiella rhizosphaerae</name>
    <dbReference type="NCBI Taxonomy" id="2880967"/>
    <lineage>
        <taxon>Bacteria</taxon>
        <taxon>Bacillati</taxon>
        <taxon>Bacillota</taxon>
        <taxon>Bacilli</taxon>
        <taxon>Bacillales</taxon>
        <taxon>Bacillaceae</taxon>
        <taxon>Sutcliffiella</taxon>
    </lineage>
</organism>
<protein>
    <submittedName>
        <fullName evidence="6">ComF operon protein 1</fullName>
        <ecNumber evidence="6">3.6.4.12</ecNumber>
    </submittedName>
</protein>
<gene>
    <name evidence="6" type="primary">comFA</name>
    <name evidence="6" type="ORF">BACCIP111883_02201</name>
</gene>
<feature type="domain" description="Helicase ATP-binding" evidence="4">
    <location>
        <begin position="164"/>
        <end position="316"/>
    </location>
</feature>
<keyword evidence="6" id="KW-0378">Hydrolase</keyword>
<dbReference type="Gene3D" id="3.40.50.300">
    <property type="entry name" value="P-loop containing nucleotide triphosphate hydrolases"/>
    <property type="match status" value="2"/>
</dbReference>
<dbReference type="PANTHER" id="PTHR30580">
    <property type="entry name" value="PRIMOSOMAL PROTEIN N"/>
    <property type="match status" value="1"/>
</dbReference>
<dbReference type="CDD" id="cd18785">
    <property type="entry name" value="SF2_C"/>
    <property type="match status" value="1"/>
</dbReference>
<name>A0ABN8AE92_9BACI</name>
<proteinExistence type="predicted"/>
<dbReference type="GO" id="GO:0003678">
    <property type="term" value="F:DNA helicase activity"/>
    <property type="evidence" value="ECO:0007669"/>
    <property type="project" value="UniProtKB-EC"/>
</dbReference>
<dbReference type="PROSITE" id="PS51192">
    <property type="entry name" value="HELICASE_ATP_BIND_1"/>
    <property type="match status" value="1"/>
</dbReference>
<evidence type="ECO:0000259" key="4">
    <source>
        <dbReference type="PROSITE" id="PS51192"/>
    </source>
</evidence>
<accession>A0ABN8AE92</accession>
<keyword evidence="3" id="KW-0238">DNA-binding</keyword>
<dbReference type="SMART" id="SM00487">
    <property type="entry name" value="DEXDc"/>
    <property type="match status" value="1"/>
</dbReference>
<dbReference type="EMBL" id="CAKJTJ010000010">
    <property type="protein sequence ID" value="CAG9621428.1"/>
    <property type="molecule type" value="Genomic_DNA"/>
</dbReference>
<evidence type="ECO:0000256" key="2">
    <source>
        <dbReference type="ARBA" id="ARBA00022840"/>
    </source>
</evidence>
<dbReference type="PANTHER" id="PTHR30580:SF1">
    <property type="entry name" value="COMF OPERON PROTEIN 1"/>
    <property type="match status" value="1"/>
</dbReference>
<dbReference type="PROSITE" id="PS51194">
    <property type="entry name" value="HELICASE_CTER"/>
    <property type="match status" value="1"/>
</dbReference>
<dbReference type="InterPro" id="IPR027417">
    <property type="entry name" value="P-loop_NTPase"/>
</dbReference>
<comment type="caution">
    <text evidence="6">The sequence shown here is derived from an EMBL/GenBank/DDBJ whole genome shotgun (WGS) entry which is preliminary data.</text>
</comment>
<evidence type="ECO:0000256" key="1">
    <source>
        <dbReference type="ARBA" id="ARBA00022741"/>
    </source>
</evidence>
<evidence type="ECO:0000313" key="6">
    <source>
        <dbReference type="EMBL" id="CAG9621428.1"/>
    </source>
</evidence>
<reference evidence="6 7" key="1">
    <citation type="submission" date="2021-10" db="EMBL/GenBank/DDBJ databases">
        <authorList>
            <person name="Criscuolo A."/>
        </authorList>
    </citation>
    <scope>NUCLEOTIDE SEQUENCE [LARGE SCALE GENOMIC DNA]</scope>
    <source>
        <strain evidence="7">CIP 111883</strain>
    </source>
</reference>
<dbReference type="SMART" id="SM00490">
    <property type="entry name" value="HELICc"/>
    <property type="match status" value="1"/>
</dbReference>
<dbReference type="GO" id="GO:0016787">
    <property type="term" value="F:hydrolase activity"/>
    <property type="evidence" value="ECO:0007669"/>
    <property type="project" value="UniProtKB-KW"/>
</dbReference>
<dbReference type="InterPro" id="IPR011545">
    <property type="entry name" value="DEAD/DEAH_box_helicase_dom"/>
</dbReference>
<sequence length="496" mass="56089">MLFHLQNNILKPSTKPDAKRISEFETIPHPTEQQKFPFNKELQYYLFGKRLLPDELPFPIEMVQEHYQTGYIIFSKGVQQSKTGYVCNRCGNKESHLFFTFACARCLKQCTYCRKCIMMGRVSECTPLLSWNGAQPEQFVNKETNLAWEGTLSKGQQLASNQVVQAINHQRSLLVWAVCGAGKTEVLFAGIHTALTNGKRVCIATPRTDVVLELSPRLKKVFPAVDIATLYGGSEDRGKNAPLTISTTHQLLRYYEAFDTLIIDEVDAFPYSLDETLEYAASQARKRTASTIYLSATPSAKMQAQVKVNKLQAVTISARYHGKMLPVPTFEWCGNWEKKLQKNKLPRNLLLWIKQHHENGRPIFLFVPKIVRLEKVTSLLQKEYGDIVAGVHAKDKERKEKVESFRKGTIRILVTTTILERGVTVENVQVGVLGAEGTIFTESALVQIAGRAGRSSTYSNGDVRFFHYGKTNEMVAAKNHIRRMNYRAKQGGFLGE</sequence>
<keyword evidence="1" id="KW-0547">Nucleotide-binding</keyword>
<dbReference type="InterPro" id="IPR001650">
    <property type="entry name" value="Helicase_C-like"/>
</dbReference>
<keyword evidence="2" id="KW-0067">ATP-binding</keyword>
<evidence type="ECO:0000256" key="3">
    <source>
        <dbReference type="ARBA" id="ARBA00023125"/>
    </source>
</evidence>
<dbReference type="EC" id="3.6.4.12" evidence="6"/>
<evidence type="ECO:0000259" key="5">
    <source>
        <dbReference type="PROSITE" id="PS51194"/>
    </source>
</evidence>
<dbReference type="RefSeq" id="WP_317987064.1">
    <property type="nucleotide sequence ID" value="NZ_CAKJTJ010000010.1"/>
</dbReference>
<feature type="domain" description="Helicase C-terminal" evidence="5">
    <location>
        <begin position="345"/>
        <end position="496"/>
    </location>
</feature>
<dbReference type="Pfam" id="PF00271">
    <property type="entry name" value="Helicase_C"/>
    <property type="match status" value="1"/>
</dbReference>
<dbReference type="SUPFAM" id="SSF52540">
    <property type="entry name" value="P-loop containing nucleoside triphosphate hydrolases"/>
    <property type="match status" value="1"/>
</dbReference>